<evidence type="ECO:0000256" key="1">
    <source>
        <dbReference type="SAM" id="Phobius"/>
    </source>
</evidence>
<keyword evidence="3" id="KW-1185">Reference proteome</keyword>
<reference evidence="3" key="1">
    <citation type="journal article" date="2019" name="Int. J. Syst. Evol. Microbiol.">
        <title>The Global Catalogue of Microorganisms (GCM) 10K type strain sequencing project: providing services to taxonomists for standard genome sequencing and annotation.</title>
        <authorList>
            <consortium name="The Broad Institute Genomics Platform"/>
            <consortium name="The Broad Institute Genome Sequencing Center for Infectious Disease"/>
            <person name="Wu L."/>
            <person name="Ma J."/>
        </authorList>
    </citation>
    <scope>NUCLEOTIDE SEQUENCE [LARGE SCALE GENOMIC DNA]</scope>
    <source>
        <strain evidence="3">CCUG 43111</strain>
    </source>
</reference>
<evidence type="ECO:0000313" key="2">
    <source>
        <dbReference type="EMBL" id="MFC5479043.1"/>
    </source>
</evidence>
<organism evidence="2 3">
    <name type="scientific">Massilia suwonensis</name>
    <dbReference type="NCBI Taxonomy" id="648895"/>
    <lineage>
        <taxon>Bacteria</taxon>
        <taxon>Pseudomonadati</taxon>
        <taxon>Pseudomonadota</taxon>
        <taxon>Betaproteobacteria</taxon>
        <taxon>Burkholderiales</taxon>
        <taxon>Oxalobacteraceae</taxon>
        <taxon>Telluria group</taxon>
        <taxon>Massilia</taxon>
    </lineage>
</organism>
<accession>A0ABW0MMC2</accession>
<evidence type="ECO:0000313" key="3">
    <source>
        <dbReference type="Proteomes" id="UP001596101"/>
    </source>
</evidence>
<dbReference type="EMBL" id="JBHSMR010000013">
    <property type="protein sequence ID" value="MFC5479043.1"/>
    <property type="molecule type" value="Genomic_DNA"/>
</dbReference>
<dbReference type="InterPro" id="IPR008621">
    <property type="entry name" value="Cbb3-typ_cyt_oxidase_comp"/>
</dbReference>
<dbReference type="Pfam" id="PF05545">
    <property type="entry name" value="FixQ"/>
    <property type="match status" value="1"/>
</dbReference>
<sequence>MNIQRLFDSASSVMTVVSFATFVGIILWTFLLKRSADFDAAASLPFADREADHE</sequence>
<proteinExistence type="predicted"/>
<dbReference type="Proteomes" id="UP001596101">
    <property type="component" value="Unassembled WGS sequence"/>
</dbReference>
<name>A0ABW0MMC2_9BURK</name>
<gene>
    <name evidence="2" type="ORF">ACFPQ5_12615</name>
</gene>
<comment type="caution">
    <text evidence="2">The sequence shown here is derived from an EMBL/GenBank/DDBJ whole genome shotgun (WGS) entry which is preliminary data.</text>
</comment>
<dbReference type="RefSeq" id="WP_379755823.1">
    <property type="nucleotide sequence ID" value="NZ_JBHSMR010000013.1"/>
</dbReference>
<feature type="transmembrane region" description="Helical" evidence="1">
    <location>
        <begin position="12"/>
        <end position="32"/>
    </location>
</feature>
<keyword evidence="1" id="KW-0472">Membrane</keyword>
<keyword evidence="1" id="KW-1133">Transmembrane helix</keyword>
<protein>
    <submittedName>
        <fullName evidence="2">Cbb3-type cytochrome oxidase subunit 3</fullName>
    </submittedName>
</protein>
<keyword evidence="1" id="KW-0812">Transmembrane</keyword>